<keyword evidence="2" id="KW-1185">Reference proteome</keyword>
<evidence type="ECO:0000313" key="1">
    <source>
        <dbReference type="EMBL" id="MCW3483826.1"/>
    </source>
</evidence>
<proteinExistence type="predicted"/>
<gene>
    <name evidence="1" type="ORF">OL497_07980</name>
</gene>
<sequence length="115" mass="13239">MQRFFRIEIEHQGRAHRLGIYQSTGGTKDSTYFTVDDSPTINALGLPFRMSIRKTNGKDEVYFDYRCRTPLSLELSSKIYKAIQDDLNNYLKPIVTQPDIEFKCSIPSVRDILGS</sequence>
<reference evidence="1 2" key="1">
    <citation type="submission" date="2022-10" db="EMBL/GenBank/DDBJ databases">
        <title>Chitinophaga nivalis PC15 sp. nov., isolated from Pyeongchang county, South Korea.</title>
        <authorList>
            <person name="Trinh H.N."/>
        </authorList>
    </citation>
    <scope>NUCLEOTIDE SEQUENCE [LARGE SCALE GENOMIC DNA]</scope>
    <source>
        <strain evidence="1 2">PC14</strain>
    </source>
</reference>
<dbReference type="Proteomes" id="UP001207742">
    <property type="component" value="Unassembled WGS sequence"/>
</dbReference>
<name>A0ABT3IIP8_9BACT</name>
<accession>A0ABT3IIP8</accession>
<dbReference type="EMBL" id="JAPDNS010000001">
    <property type="protein sequence ID" value="MCW3483826.1"/>
    <property type="molecule type" value="Genomic_DNA"/>
</dbReference>
<comment type="caution">
    <text evidence="1">The sequence shown here is derived from an EMBL/GenBank/DDBJ whole genome shotgun (WGS) entry which is preliminary data.</text>
</comment>
<organism evidence="1 2">
    <name type="scientific">Chitinophaga nivalis</name>
    <dbReference type="NCBI Taxonomy" id="2991709"/>
    <lineage>
        <taxon>Bacteria</taxon>
        <taxon>Pseudomonadati</taxon>
        <taxon>Bacteroidota</taxon>
        <taxon>Chitinophagia</taxon>
        <taxon>Chitinophagales</taxon>
        <taxon>Chitinophagaceae</taxon>
        <taxon>Chitinophaga</taxon>
    </lineage>
</organism>
<evidence type="ECO:0000313" key="2">
    <source>
        <dbReference type="Proteomes" id="UP001207742"/>
    </source>
</evidence>
<dbReference type="RefSeq" id="WP_264729345.1">
    <property type="nucleotide sequence ID" value="NZ_JAPDNR010000001.1"/>
</dbReference>
<protein>
    <submittedName>
        <fullName evidence="1">Uncharacterized protein</fullName>
    </submittedName>
</protein>